<dbReference type="AlphaFoldDB" id="A0A8H6YN61"/>
<feature type="region of interest" description="Disordered" evidence="1">
    <location>
        <begin position="322"/>
        <end position="565"/>
    </location>
</feature>
<dbReference type="Proteomes" id="UP000623467">
    <property type="component" value="Unassembled WGS sequence"/>
</dbReference>
<feature type="compositionally biased region" description="Acidic residues" evidence="1">
    <location>
        <begin position="425"/>
        <end position="437"/>
    </location>
</feature>
<feature type="compositionally biased region" description="Polar residues" evidence="1">
    <location>
        <begin position="358"/>
        <end position="375"/>
    </location>
</feature>
<evidence type="ECO:0000313" key="2">
    <source>
        <dbReference type="EMBL" id="KAF7361311.1"/>
    </source>
</evidence>
<protein>
    <submittedName>
        <fullName evidence="2">Uncharacterized protein</fullName>
    </submittedName>
</protein>
<gene>
    <name evidence="2" type="ORF">MSAN_01163600</name>
</gene>
<feature type="region of interest" description="Disordered" evidence="1">
    <location>
        <begin position="48"/>
        <end position="103"/>
    </location>
</feature>
<feature type="compositionally biased region" description="Polar residues" evidence="1">
    <location>
        <begin position="383"/>
        <end position="409"/>
    </location>
</feature>
<keyword evidence="3" id="KW-1185">Reference proteome</keyword>
<feature type="compositionally biased region" description="Polar residues" evidence="1">
    <location>
        <begin position="519"/>
        <end position="536"/>
    </location>
</feature>
<feature type="compositionally biased region" description="Polar residues" evidence="1">
    <location>
        <begin position="495"/>
        <end position="505"/>
    </location>
</feature>
<accession>A0A8H6YN61</accession>
<feature type="compositionally biased region" description="Low complexity" evidence="1">
    <location>
        <begin position="544"/>
        <end position="555"/>
    </location>
</feature>
<evidence type="ECO:0000256" key="1">
    <source>
        <dbReference type="SAM" id="MobiDB-lite"/>
    </source>
</evidence>
<evidence type="ECO:0000313" key="3">
    <source>
        <dbReference type="Proteomes" id="UP000623467"/>
    </source>
</evidence>
<dbReference type="EMBL" id="JACAZH010000008">
    <property type="protein sequence ID" value="KAF7361311.1"/>
    <property type="molecule type" value="Genomic_DNA"/>
</dbReference>
<comment type="caution">
    <text evidence="2">The sequence shown here is derived from an EMBL/GenBank/DDBJ whole genome shotgun (WGS) entry which is preliminary data.</text>
</comment>
<feature type="compositionally biased region" description="Polar residues" evidence="1">
    <location>
        <begin position="450"/>
        <end position="462"/>
    </location>
</feature>
<reference evidence="2" key="1">
    <citation type="submission" date="2020-05" db="EMBL/GenBank/DDBJ databases">
        <title>Mycena genomes resolve the evolution of fungal bioluminescence.</title>
        <authorList>
            <person name="Tsai I.J."/>
        </authorList>
    </citation>
    <scope>NUCLEOTIDE SEQUENCE</scope>
    <source>
        <strain evidence="2">160909Yilan</strain>
    </source>
</reference>
<sequence length="565" mass="61480">MAGEAVNRVGVGGVGEGTTTYFGITVNNNIVIQRHSAPARNMYTANDDTSYTMDGSSSRNAGRGGFAPNRHQARPNPQYGDPNARLPGHRQPVSNLDRSITEPKMNTPYNLQNEQYSIGNAPVFAAANAQPSAYRQPAPNLDRSMEPKMNTPYNLQNEQYSIGNAPVFDAANAQLPTYRQPAPNLGRFNTEPKMNTPYNLQNEQYAVGNAPVFDAANAQPPTYRQPAPNLNRSNTEPTTNTPYNPQNGQYAIGNAPVFGAANAEPPVFRQPATNLDRFNTVPMMKTRYNPQNEQYVVGNAPDFDPDNAPAAYVQRHPNERPIAQPLQPTYSAPPQPHPHSRRGPAQPRPANMVAMPVPSQNNSGGMSYSRDNMGSSPEDAVASSWSSRSKFPQENWSQQTSSNKNQFPPSSHRVRPQARRRREEVGDDPGSDSEDPDPPPSAPPRQPQSHRTSSQVRSSLSAQPPRRPHRHNGLDNDSDSDPDGAAVMSAAPFSRTRQNSSQEPGASTLLASMAAMPVPSQNNSGGMNYSRDNLGSSPEDAVASSWSSRSKFPSSRGLVSTNIFQ</sequence>
<proteinExistence type="predicted"/>
<name>A0A8H6YN61_9AGAR</name>
<organism evidence="2 3">
    <name type="scientific">Mycena sanguinolenta</name>
    <dbReference type="NCBI Taxonomy" id="230812"/>
    <lineage>
        <taxon>Eukaryota</taxon>
        <taxon>Fungi</taxon>
        <taxon>Dikarya</taxon>
        <taxon>Basidiomycota</taxon>
        <taxon>Agaricomycotina</taxon>
        <taxon>Agaricomycetes</taxon>
        <taxon>Agaricomycetidae</taxon>
        <taxon>Agaricales</taxon>
        <taxon>Marasmiineae</taxon>
        <taxon>Mycenaceae</taxon>
        <taxon>Mycena</taxon>
    </lineage>
</organism>
<feature type="compositionally biased region" description="Polar residues" evidence="1">
    <location>
        <begin position="48"/>
        <end position="60"/>
    </location>
</feature>